<keyword evidence="11 15" id="KW-0863">Zinc-finger</keyword>
<dbReference type="FunFam" id="3.30.40.10:FF:000038">
    <property type="entry name" value="E3 ubiquitin-protein ligase listerin"/>
    <property type="match status" value="1"/>
</dbReference>
<proteinExistence type="inferred from homology"/>
<name>A0AAW1AIS5_9HYME</name>
<dbReference type="EMBL" id="JAWNGG020000010">
    <property type="protein sequence ID" value="KAK9309670.1"/>
    <property type="molecule type" value="Genomic_DNA"/>
</dbReference>
<dbReference type="Pfam" id="PF23009">
    <property type="entry name" value="UBC_like"/>
    <property type="match status" value="1"/>
</dbReference>
<evidence type="ECO:0000256" key="2">
    <source>
        <dbReference type="ARBA" id="ARBA00004514"/>
    </source>
</evidence>
<dbReference type="Proteomes" id="UP001432146">
    <property type="component" value="Unassembled WGS sequence"/>
</dbReference>
<evidence type="ECO:0000256" key="10">
    <source>
        <dbReference type="ARBA" id="ARBA00022737"/>
    </source>
</evidence>
<dbReference type="InterPro" id="IPR013083">
    <property type="entry name" value="Znf_RING/FYVE/PHD"/>
</dbReference>
<dbReference type="GO" id="GO:0043023">
    <property type="term" value="F:ribosomal large subunit binding"/>
    <property type="evidence" value="ECO:0007669"/>
    <property type="project" value="TreeGrafter"/>
</dbReference>
<keyword evidence="9 16" id="KW-0479">Metal-binding</keyword>
<keyword evidence="20" id="KW-1185">Reference proteome</keyword>
<keyword evidence="10" id="KW-0677">Repeat</keyword>
<evidence type="ECO:0000256" key="11">
    <source>
        <dbReference type="ARBA" id="ARBA00022771"/>
    </source>
</evidence>
<evidence type="ECO:0000256" key="4">
    <source>
        <dbReference type="ARBA" id="ARBA00007997"/>
    </source>
</evidence>
<dbReference type="InterPro" id="IPR039804">
    <property type="entry name" value="RING-CH-C4HC3_LTN1"/>
</dbReference>
<evidence type="ECO:0000256" key="7">
    <source>
        <dbReference type="ARBA" id="ARBA00022490"/>
    </source>
</evidence>
<dbReference type="GO" id="GO:0005829">
    <property type="term" value="C:cytosol"/>
    <property type="evidence" value="ECO:0007669"/>
    <property type="project" value="UniProtKB-SubCell"/>
</dbReference>
<evidence type="ECO:0000256" key="8">
    <source>
        <dbReference type="ARBA" id="ARBA00022679"/>
    </source>
</evidence>
<evidence type="ECO:0000256" key="16">
    <source>
        <dbReference type="RuleBase" id="RU367090"/>
    </source>
</evidence>
<evidence type="ECO:0000256" key="1">
    <source>
        <dbReference type="ARBA" id="ARBA00000900"/>
    </source>
</evidence>
<evidence type="ECO:0000256" key="9">
    <source>
        <dbReference type="ARBA" id="ARBA00022723"/>
    </source>
</evidence>
<dbReference type="Gene3D" id="3.30.40.10">
    <property type="entry name" value="Zinc/RING finger domain, C3HC4 (zinc finger)"/>
    <property type="match status" value="1"/>
</dbReference>
<evidence type="ECO:0000256" key="3">
    <source>
        <dbReference type="ARBA" id="ARBA00004906"/>
    </source>
</evidence>
<sequence length="1690" mass="195675">MGKNKQARRTKNNARPSNSSRSAEFLGTSMVNFVGFSAVKDGEYVPVLPGLTFCDTNEVEMNNIDSNVQIILKKMNKKDSTTKYKALQEFAILCKDSEISIVEGMLPFWPRLYCALAIDIEHRVREAAQLAHAAVVKRVGKGIAMYLKQLAGVWFISQYDTYPPAASIATNSFNDTFPQKKIIDAIVYCQHEILNYICDNVTALSALSLLQKDFTAEEIEAKYQRILISSLHGYSVYLKKVPIQEIEKMIEVHNKIISTNKFWNLIKTDAIPIKTAFFTVLTSMIENADIILQNEKKRTVTSIINSLDETDPVLSSVVWEAMLATINKIKDWYNVINIEKLLLPKLWRVLRNRGQCCASIIYPNLLPLISQFPKLSVDSHYLYINFFSYMRQGFSVKNVQMSHSEALAVTTSFVECLRYSILLNVNNQDLSNALLREQLIPSLEICLKETGPMKQMFFCEITHLVRYWSKNRYNKNYKSYICLIEEFWRNLDILFISLIDASEKFESGILDINNSQIEFLITLRTASVHDRKNLKVKFCNSEENIINQSQTQNENTDVENNTDVEFLTELKNFVNSICVKYFNQIIEKSEKKYVTYLNKLITYFESDDIFKNLFERLNTQINIFNFYNEILRSWLLEQPEEIEDIMELIFNLMKYVSHSEKNEILKSLTEFDNIIITKGIIQCALSKKHRNDDVVKKWCSQSKIITTLIDTARNITLDNVYFNLRKNQNLILLSFEALEDSNLLIKEEFNEIISILCNSFYKIDETCLLDFMNLICCIVPLAWSHKETTMGAIQILETLFELRLDNYFSYNSAFIDSIRDVWTKSLLEAIRKLSQSEFISLTKMFAISIWKKIYNLNEEHNKEILVDVAVDFVEIILDVSYAEEIILAFLTNSDITTWIAETTGIIIYGEVITGELHVSSLDQNIQIRQKCMSIDLTNDTITDNTENCLKWALFNVNILNNLYLRSINKYESEESNIEKLLIHNLDLPGVTNLLIDIIHSIILGEIYSKYYKSTKYYDNVNKTLTILQESFKQLQIYVNEDTFNEICDYIALNYSKYGSMLSYIIYFCCTKLCSTKEPQELFEKYKNKNIFTVNEEIMLQNLQTLSKFQNWDNILDTWIPNNNISELILIRSMLIKQDDISKCSNIFEGHSSLLDCEIYQISWDKLNLSLELIKLLTEVVKKIPSKLTYEHWNFILTSLVLWPLSIAKSKQNVTDFKASISTVAICQLYYAVQDLINKCDQKETTVISPKILDEWKNVFINDIQSGIIQCWMLYADSYNEETTALKSVVLLDHLGKAMKIVDGNIIFKSHISLTTTVELALKLLQSPVASIQLSAYHVLKHAVLKLVQQDQDTIELENFDINTLNIKKVEEVLQNTQSIVNTILMDFKLCDTVSCTIQPHTDAYTYTIGYLLSWAIILDMCANAHEDLLYLYAEILKDNFFPNLLDNIFRLMPVEILQDNINKSAKLMEIFSTEPSLNFGESWTEWRLDHIVCWIYTNSLRYLPVLVRQWWNTADSKVSVAIDKITTHYVSPMLCQEELLKNKLHNIENMQVKVHPTFREVIALYQMDDTKLELNIILPPNHPLGSITVESGQHAGGTANWRNCHMQLSIFLTHQNGSICDGLALWKRNLDKKFAGVEECYICFSIFHMNTYQIPKLSCHTCRKKFHTACLYKWFSTSQKSTCPICRNTF</sequence>
<evidence type="ECO:0000256" key="12">
    <source>
        <dbReference type="ARBA" id="ARBA00022786"/>
    </source>
</evidence>
<protein>
    <recommendedName>
        <fullName evidence="6 16">E3 ubiquitin-protein ligase listerin</fullName>
        <ecNumber evidence="5 16">2.3.2.27</ecNumber>
    </recommendedName>
    <alternativeName>
        <fullName evidence="14 16">RING-type E3 ubiquitin transferase listerin</fullName>
    </alternativeName>
</protein>
<dbReference type="PANTHER" id="PTHR12389">
    <property type="entry name" value="ZINC FINGER PROTEIN 294"/>
    <property type="match status" value="1"/>
</dbReference>
<feature type="region of interest" description="Disordered" evidence="17">
    <location>
        <begin position="1"/>
        <end position="21"/>
    </location>
</feature>
<dbReference type="GO" id="GO:1990112">
    <property type="term" value="C:RQC complex"/>
    <property type="evidence" value="ECO:0007669"/>
    <property type="project" value="UniProtKB-UniRule"/>
</dbReference>
<dbReference type="PROSITE" id="PS50089">
    <property type="entry name" value="ZF_RING_2"/>
    <property type="match status" value="1"/>
</dbReference>
<dbReference type="CDD" id="cd16491">
    <property type="entry name" value="RING-CH-C4HC3_LTN1"/>
    <property type="match status" value="1"/>
</dbReference>
<evidence type="ECO:0000256" key="15">
    <source>
        <dbReference type="PROSITE-ProRule" id="PRU00175"/>
    </source>
</evidence>
<dbReference type="GO" id="GO:0008270">
    <property type="term" value="F:zinc ion binding"/>
    <property type="evidence" value="ECO:0007669"/>
    <property type="project" value="UniProtKB-KW"/>
</dbReference>
<dbReference type="GO" id="GO:1990116">
    <property type="term" value="P:ribosome-associated ubiquitin-dependent protein catabolic process"/>
    <property type="evidence" value="ECO:0007669"/>
    <property type="project" value="UniProtKB-UniRule"/>
</dbReference>
<dbReference type="Pfam" id="PF22958">
    <property type="entry name" value="Ltn1_1st"/>
    <property type="match status" value="1"/>
</dbReference>
<comment type="function">
    <text evidence="16">E3 ubiquitin-protein ligase. Component of the ribosome quality control complex (RQC), a ribosome-associated complex that mediates ubiquitination and extraction of incompletely synthesized nascent chains for proteasomal degradation.</text>
</comment>
<comment type="pathway">
    <text evidence="3 16">Protein modification; protein ubiquitination.</text>
</comment>
<accession>A0AAW1AIS5</accession>
<comment type="catalytic activity">
    <reaction evidence="1 16">
        <text>S-ubiquitinyl-[E2 ubiquitin-conjugating enzyme]-L-cysteine + [acceptor protein]-L-lysine = [E2 ubiquitin-conjugating enzyme]-L-cysteine + N(6)-ubiquitinyl-[acceptor protein]-L-lysine.</text>
        <dbReference type="EC" id="2.3.2.27"/>
    </reaction>
</comment>
<dbReference type="InterPro" id="IPR039795">
    <property type="entry name" value="LTN1/Rkr1"/>
</dbReference>
<keyword evidence="7" id="KW-0963">Cytoplasm</keyword>
<organism evidence="19 20">
    <name type="scientific">Tetragonisca angustula</name>
    <dbReference type="NCBI Taxonomy" id="166442"/>
    <lineage>
        <taxon>Eukaryota</taxon>
        <taxon>Metazoa</taxon>
        <taxon>Ecdysozoa</taxon>
        <taxon>Arthropoda</taxon>
        <taxon>Hexapoda</taxon>
        <taxon>Insecta</taxon>
        <taxon>Pterygota</taxon>
        <taxon>Neoptera</taxon>
        <taxon>Endopterygota</taxon>
        <taxon>Hymenoptera</taxon>
        <taxon>Apocrita</taxon>
        <taxon>Aculeata</taxon>
        <taxon>Apoidea</taxon>
        <taxon>Anthophila</taxon>
        <taxon>Apidae</taxon>
        <taxon>Tetragonisca</taxon>
    </lineage>
</organism>
<evidence type="ECO:0000256" key="14">
    <source>
        <dbReference type="ARBA" id="ARBA00032366"/>
    </source>
</evidence>
<evidence type="ECO:0000256" key="5">
    <source>
        <dbReference type="ARBA" id="ARBA00012483"/>
    </source>
</evidence>
<dbReference type="GO" id="GO:0061630">
    <property type="term" value="F:ubiquitin protein ligase activity"/>
    <property type="evidence" value="ECO:0007669"/>
    <property type="project" value="UniProtKB-UniRule"/>
</dbReference>
<dbReference type="InterPro" id="IPR054476">
    <property type="entry name" value="Ltn1_N"/>
</dbReference>
<dbReference type="InterPro" id="IPR054478">
    <property type="entry name" value="LTN1_UBC"/>
</dbReference>
<dbReference type="GO" id="GO:0072344">
    <property type="term" value="P:rescue of stalled ribosome"/>
    <property type="evidence" value="ECO:0007669"/>
    <property type="project" value="UniProtKB-UniRule"/>
</dbReference>
<dbReference type="InterPro" id="IPR001841">
    <property type="entry name" value="Znf_RING"/>
</dbReference>
<evidence type="ECO:0000256" key="13">
    <source>
        <dbReference type="ARBA" id="ARBA00022833"/>
    </source>
</evidence>
<evidence type="ECO:0000259" key="18">
    <source>
        <dbReference type="PROSITE" id="PS50089"/>
    </source>
</evidence>
<dbReference type="InterPro" id="IPR054477">
    <property type="entry name" value="LTN1_E3_ligase_6th"/>
</dbReference>
<gene>
    <name evidence="19" type="ORF">QLX08_000862</name>
</gene>
<dbReference type="Pfam" id="PF22999">
    <property type="entry name" value="LTN1_E3_ligase_6th"/>
    <property type="match status" value="1"/>
</dbReference>
<dbReference type="InterPro" id="IPR011016">
    <property type="entry name" value="Znf_RING-CH"/>
</dbReference>
<comment type="similarity">
    <text evidence="4 16">Belongs to the LTN1 family.</text>
</comment>
<comment type="subunit">
    <text evidence="16">Component of the ribosome quality control complex (RQC).</text>
</comment>
<reference evidence="19 20" key="1">
    <citation type="submission" date="2024-05" db="EMBL/GenBank/DDBJ databases">
        <title>The nuclear and mitochondrial genome assemblies of Tetragonisca angustula (Apidae: Meliponini), a tiny yet remarkable pollinator in the Neotropics.</title>
        <authorList>
            <person name="Ferrari R."/>
            <person name="Ricardo P.C."/>
            <person name="Dias F.C."/>
            <person name="Araujo N.S."/>
            <person name="Soares D.O."/>
            <person name="Zhou Q.-S."/>
            <person name="Zhu C.-D."/>
            <person name="Coutinho L."/>
            <person name="Airas M.C."/>
            <person name="Batista T.M."/>
        </authorList>
    </citation>
    <scope>NUCLEOTIDE SEQUENCE [LARGE SCALE GENOMIC DNA]</scope>
    <source>
        <strain evidence="19">ASF017062</strain>
        <tissue evidence="19">Abdomen</tissue>
    </source>
</reference>
<keyword evidence="8 16" id="KW-0808">Transferase</keyword>
<feature type="domain" description="RING-type" evidence="18">
    <location>
        <begin position="1640"/>
        <end position="1687"/>
    </location>
</feature>
<evidence type="ECO:0000313" key="19">
    <source>
        <dbReference type="EMBL" id="KAK9309670.1"/>
    </source>
</evidence>
<evidence type="ECO:0000256" key="6">
    <source>
        <dbReference type="ARBA" id="ARBA00017157"/>
    </source>
</evidence>
<dbReference type="PANTHER" id="PTHR12389:SF0">
    <property type="entry name" value="E3 UBIQUITIN-PROTEIN LIGASE LISTERIN"/>
    <property type="match status" value="1"/>
</dbReference>
<feature type="compositionally biased region" description="Basic residues" evidence="17">
    <location>
        <begin position="1"/>
        <end position="12"/>
    </location>
</feature>
<evidence type="ECO:0000256" key="17">
    <source>
        <dbReference type="SAM" id="MobiDB-lite"/>
    </source>
</evidence>
<comment type="caution">
    <text evidence="19">The sequence shown here is derived from an EMBL/GenBank/DDBJ whole genome shotgun (WGS) entry which is preliminary data.</text>
</comment>
<dbReference type="SUPFAM" id="SSF57850">
    <property type="entry name" value="RING/U-box"/>
    <property type="match status" value="1"/>
</dbReference>
<keyword evidence="12 16" id="KW-0833">Ubl conjugation pathway</keyword>
<dbReference type="SMART" id="SM00744">
    <property type="entry name" value="RINGv"/>
    <property type="match status" value="1"/>
</dbReference>
<evidence type="ECO:0000313" key="20">
    <source>
        <dbReference type="Proteomes" id="UP001432146"/>
    </source>
</evidence>
<comment type="subcellular location">
    <subcellularLocation>
        <location evidence="2">Cytoplasm</location>
        <location evidence="2">Cytosol</location>
    </subcellularLocation>
</comment>
<keyword evidence="13 16" id="KW-0862">Zinc</keyword>
<dbReference type="EC" id="2.3.2.27" evidence="5 16"/>